<sequence length="405" mass="46488">MFRPTIPEVDPKFGNEIEVDAVTSQINPFQQQVIRCEMPTLSARRRSSIFEETLIPDHSVSRQLLDIISEDEHMIKESAHFVLSDNLLIQVVIYTFYVPESQIQLSIEDEGCCDLHMLDVVLNHDQKLYDSSRYNTIAPEPYNSEEIDEILDEKLNIYEQIDAYSKTEDDALLLLKADKTELIDAYNKTEVDALFDDKLNISDQIDAYIKQYDDELIVLTFNISDQIDTYMKSEDNALLLKKANKTELIDEYSKPEADALLDDKLNISDQTDAYSKTEDDVLLQLKANITELDSYIDLTSTQTITVQKQLEMINISRSSKQNNNDAFNLLDDDGDMLVSSLLSLSQLQEVRDFASGESKKYVFINVDMINTRMKDQENVEKLATGDNLQFVNKEVTEYLWNGTNL</sequence>
<dbReference type="Proteomes" id="UP000324800">
    <property type="component" value="Unassembled WGS sequence"/>
</dbReference>
<gene>
    <name evidence="1" type="ORF">EZS28_009762</name>
</gene>
<comment type="caution">
    <text evidence="1">The sequence shown here is derived from an EMBL/GenBank/DDBJ whole genome shotgun (WGS) entry which is preliminary data.</text>
</comment>
<organism evidence="1 2">
    <name type="scientific">Streblomastix strix</name>
    <dbReference type="NCBI Taxonomy" id="222440"/>
    <lineage>
        <taxon>Eukaryota</taxon>
        <taxon>Metamonada</taxon>
        <taxon>Preaxostyla</taxon>
        <taxon>Oxymonadida</taxon>
        <taxon>Streblomastigidae</taxon>
        <taxon>Streblomastix</taxon>
    </lineage>
</organism>
<proteinExistence type="predicted"/>
<dbReference type="AlphaFoldDB" id="A0A5J4WIP8"/>
<protein>
    <submittedName>
        <fullName evidence="1">Uncharacterized protein</fullName>
    </submittedName>
</protein>
<name>A0A5J4WIP8_9EUKA</name>
<accession>A0A5J4WIP8</accession>
<evidence type="ECO:0000313" key="2">
    <source>
        <dbReference type="Proteomes" id="UP000324800"/>
    </source>
</evidence>
<dbReference type="EMBL" id="SNRW01001871">
    <property type="protein sequence ID" value="KAA6394708.1"/>
    <property type="molecule type" value="Genomic_DNA"/>
</dbReference>
<reference evidence="1 2" key="1">
    <citation type="submission" date="2019-03" db="EMBL/GenBank/DDBJ databases">
        <title>Single cell metagenomics reveals metabolic interactions within the superorganism composed of flagellate Streblomastix strix and complex community of Bacteroidetes bacteria on its surface.</title>
        <authorList>
            <person name="Treitli S.C."/>
            <person name="Kolisko M."/>
            <person name="Husnik F."/>
            <person name="Keeling P."/>
            <person name="Hampl V."/>
        </authorList>
    </citation>
    <scope>NUCLEOTIDE SEQUENCE [LARGE SCALE GENOMIC DNA]</scope>
    <source>
        <strain evidence="1">ST1C</strain>
    </source>
</reference>
<evidence type="ECO:0000313" key="1">
    <source>
        <dbReference type="EMBL" id="KAA6394708.1"/>
    </source>
</evidence>